<proteinExistence type="predicted"/>
<dbReference type="Proteomes" id="UP000285120">
    <property type="component" value="Unassembled WGS sequence"/>
</dbReference>
<evidence type="ECO:0000313" key="2">
    <source>
        <dbReference type="Proteomes" id="UP000285120"/>
    </source>
</evidence>
<keyword evidence="2" id="KW-1185">Reference proteome</keyword>
<comment type="caution">
    <text evidence="1">The sequence shown here is derived from an EMBL/GenBank/DDBJ whole genome shotgun (WGS) entry which is preliminary data.</text>
</comment>
<organism evidence="1 2">
    <name type="scientific">Sinobaca qinghaiensis</name>
    <dbReference type="NCBI Taxonomy" id="342944"/>
    <lineage>
        <taxon>Bacteria</taxon>
        <taxon>Bacillati</taxon>
        <taxon>Bacillota</taxon>
        <taxon>Bacilli</taxon>
        <taxon>Bacillales</taxon>
        <taxon>Sporolactobacillaceae</taxon>
        <taxon>Sinobaca</taxon>
    </lineage>
</organism>
<dbReference type="AlphaFoldDB" id="A0A419UWN7"/>
<accession>A0A419UWN7</accession>
<evidence type="ECO:0000313" key="1">
    <source>
        <dbReference type="EMBL" id="RKD69545.1"/>
    </source>
</evidence>
<gene>
    <name evidence="1" type="ORF">ATL39_2965</name>
</gene>
<reference evidence="1 2" key="1">
    <citation type="submission" date="2018-09" db="EMBL/GenBank/DDBJ databases">
        <title>Genomic Encyclopedia of Archaeal and Bacterial Type Strains, Phase II (KMG-II): from individual species to whole genera.</title>
        <authorList>
            <person name="Goeker M."/>
        </authorList>
    </citation>
    <scope>NUCLEOTIDE SEQUENCE [LARGE SCALE GENOMIC DNA]</scope>
    <source>
        <strain evidence="1 2">DSM 17008</strain>
    </source>
</reference>
<protein>
    <submittedName>
        <fullName evidence="1">Uncharacterized protein</fullName>
    </submittedName>
</protein>
<name>A0A419UWN7_9BACL</name>
<sequence length="57" mass="6490">MKSSVMSAERLTLIGMNRDDVQNLMKKFSDPVAMQYYASKKAAERISMTVEKTVQQC</sequence>
<dbReference type="EMBL" id="RAPK01000011">
    <property type="protein sequence ID" value="RKD69545.1"/>
    <property type="molecule type" value="Genomic_DNA"/>
</dbReference>